<name>A0A2S6BRJ3_9PEZI</name>
<sequence>MPSTVSHFVSDPIATYHVIHFRVPEHDPSTPDFKIALYHLIGNHMQTFYHISEKDPFKAADDGLVVSRPWIEKALMKILTNDPDKVAARRVRLYLVKLNIPDMNEAHRIFWIAGKPGGVGHDELEECGFAIDPDYVGRGTLQSNPLAAWDWEFLFQTYEGMKPWIERWEKNKTCPREVDPWVYDG</sequence>
<evidence type="ECO:0000313" key="1">
    <source>
        <dbReference type="EMBL" id="PPJ50094.1"/>
    </source>
</evidence>
<dbReference type="Proteomes" id="UP000237631">
    <property type="component" value="Unassembled WGS sequence"/>
</dbReference>
<keyword evidence="2" id="KW-1185">Reference proteome</keyword>
<proteinExistence type="predicted"/>
<gene>
    <name evidence="1" type="ORF">CBER1_05063</name>
</gene>
<dbReference type="OrthoDB" id="10287763at2759"/>
<organism evidence="1 2">
    <name type="scientific">Cercospora berteroae</name>
    <dbReference type="NCBI Taxonomy" id="357750"/>
    <lineage>
        <taxon>Eukaryota</taxon>
        <taxon>Fungi</taxon>
        <taxon>Dikarya</taxon>
        <taxon>Ascomycota</taxon>
        <taxon>Pezizomycotina</taxon>
        <taxon>Dothideomycetes</taxon>
        <taxon>Dothideomycetidae</taxon>
        <taxon>Mycosphaerellales</taxon>
        <taxon>Mycosphaerellaceae</taxon>
        <taxon>Cercospora</taxon>
    </lineage>
</organism>
<accession>A0A2S6BRJ3</accession>
<reference evidence="2" key="1">
    <citation type="journal article" date="2017" name="bioRxiv">
        <title>Conservation of a gene cluster reveals novel cercosporin biosynthetic mechanisms and extends production to the genus Colletotrichum.</title>
        <authorList>
            <person name="de Jonge R."/>
            <person name="Ebert M.K."/>
            <person name="Huitt-Roehl C.R."/>
            <person name="Pal P."/>
            <person name="Suttle J.C."/>
            <person name="Spanner R.E."/>
            <person name="Neubauer J.D."/>
            <person name="Jurick W.M.II."/>
            <person name="Stott K.A."/>
            <person name="Secor G.A."/>
            <person name="Thomma B.P.H.J."/>
            <person name="Van de Peer Y."/>
            <person name="Townsend C.A."/>
            <person name="Bolton M.D."/>
        </authorList>
    </citation>
    <scope>NUCLEOTIDE SEQUENCE [LARGE SCALE GENOMIC DNA]</scope>
    <source>
        <strain evidence="2">CBS538.71</strain>
    </source>
</reference>
<dbReference type="EMBL" id="PNEN01001793">
    <property type="protein sequence ID" value="PPJ50094.1"/>
    <property type="molecule type" value="Genomic_DNA"/>
</dbReference>
<protein>
    <submittedName>
        <fullName evidence="1">Uncharacterized protein</fullName>
    </submittedName>
</protein>
<evidence type="ECO:0000313" key="2">
    <source>
        <dbReference type="Proteomes" id="UP000237631"/>
    </source>
</evidence>
<dbReference type="AlphaFoldDB" id="A0A2S6BRJ3"/>
<comment type="caution">
    <text evidence="1">The sequence shown here is derived from an EMBL/GenBank/DDBJ whole genome shotgun (WGS) entry which is preliminary data.</text>
</comment>